<dbReference type="InterPro" id="IPR027417">
    <property type="entry name" value="P-loop_NTPase"/>
</dbReference>
<accession>A0A1S3D2L6</accession>
<evidence type="ECO:0000313" key="1">
    <source>
        <dbReference type="Proteomes" id="UP000079169"/>
    </source>
</evidence>
<dbReference type="PANTHER" id="PTHR23305">
    <property type="entry name" value="OBG GTPASE FAMILY"/>
    <property type="match status" value="1"/>
</dbReference>
<dbReference type="RefSeq" id="XP_008472915.1">
    <property type="nucleotide sequence ID" value="XM_008474693.1"/>
</dbReference>
<dbReference type="STRING" id="121845.A0A1S3D2L6"/>
<name>A0A1S3D2L6_DIACI</name>
<keyword evidence="1" id="KW-1185">Reference proteome</keyword>
<dbReference type="GO" id="GO:0016887">
    <property type="term" value="F:ATP hydrolysis activity"/>
    <property type="evidence" value="ECO:0007669"/>
    <property type="project" value="TreeGrafter"/>
</dbReference>
<protein>
    <submittedName>
        <fullName evidence="2">Obg-like ATPase 1</fullName>
    </submittedName>
</protein>
<dbReference type="AlphaFoldDB" id="A0A1S3D2L6"/>
<evidence type="ECO:0000313" key="2">
    <source>
        <dbReference type="RefSeq" id="XP_008472915.1"/>
    </source>
</evidence>
<reference evidence="2" key="1">
    <citation type="submission" date="2025-08" db="UniProtKB">
        <authorList>
            <consortium name="RefSeq"/>
        </authorList>
    </citation>
    <scope>IDENTIFICATION</scope>
</reference>
<dbReference type="PaxDb" id="121845-A0A1S3D2L6"/>
<gene>
    <name evidence="2" type="primary">LOC103510057</name>
</gene>
<dbReference type="PANTHER" id="PTHR23305:SF11">
    <property type="entry name" value="OBG-LIKE ATPASE 1"/>
    <property type="match status" value="1"/>
</dbReference>
<dbReference type="Proteomes" id="UP000079169">
    <property type="component" value="Unplaced"/>
</dbReference>
<organism evidence="1 2">
    <name type="scientific">Diaphorina citri</name>
    <name type="common">Asian citrus psyllid</name>
    <dbReference type="NCBI Taxonomy" id="121845"/>
    <lineage>
        <taxon>Eukaryota</taxon>
        <taxon>Metazoa</taxon>
        <taxon>Ecdysozoa</taxon>
        <taxon>Arthropoda</taxon>
        <taxon>Hexapoda</taxon>
        <taxon>Insecta</taxon>
        <taxon>Pterygota</taxon>
        <taxon>Neoptera</taxon>
        <taxon>Paraneoptera</taxon>
        <taxon>Hemiptera</taxon>
        <taxon>Sternorrhyncha</taxon>
        <taxon>Psylloidea</taxon>
        <taxon>Psyllidae</taxon>
        <taxon>Diaphorininae</taxon>
        <taxon>Diaphorina</taxon>
    </lineage>
</organism>
<dbReference type="KEGG" id="dci:103510057"/>
<dbReference type="GeneID" id="103510057"/>
<proteinExistence type="predicted"/>
<dbReference type="GO" id="GO:0005737">
    <property type="term" value="C:cytoplasm"/>
    <property type="evidence" value="ECO:0007669"/>
    <property type="project" value="TreeGrafter"/>
</dbReference>
<dbReference type="OMA" id="IMILVQR"/>
<dbReference type="SUPFAM" id="SSF52540">
    <property type="entry name" value="P-loop containing nucleoside triphosphate hydrolases"/>
    <property type="match status" value="1"/>
</dbReference>
<sequence>MKNRPKSNLRGRVGAFEDDDVTHVEGEVNPVRDIEIIIMILVQRGDKKLKPEYDALVKIKAFVCEGDKRHARYGDWSNADIEHLNKLNLLTAKTQIYLVNLSAKDYIKKKNKWLPKIKEWVDANDPGATIIPFSGVFEHQLVDMPDDERQRYLDEQKATR</sequence>
<dbReference type="Gene3D" id="3.40.50.300">
    <property type="entry name" value="P-loop containing nucleotide triphosphate hydrolases"/>
    <property type="match status" value="1"/>
</dbReference>